<dbReference type="Proteomes" id="UP001142325">
    <property type="component" value="Unassembled WGS sequence"/>
</dbReference>
<accession>A0A9W6M9E0</accession>
<name>A0A9W6M9E0_9MICO</name>
<evidence type="ECO:0000313" key="2">
    <source>
        <dbReference type="EMBL" id="GLK02049.1"/>
    </source>
</evidence>
<evidence type="ECO:0000313" key="3">
    <source>
        <dbReference type="Proteomes" id="UP001142325"/>
    </source>
</evidence>
<keyword evidence="3" id="KW-1185">Reference proteome</keyword>
<dbReference type="AlphaFoldDB" id="A0A9W6M9E0"/>
<dbReference type="PROSITE" id="PS51782">
    <property type="entry name" value="LYSM"/>
    <property type="match status" value="1"/>
</dbReference>
<organism evidence="2 3">
    <name type="scientific">Microbacterium keratanolyticum</name>
    <dbReference type="NCBI Taxonomy" id="67574"/>
    <lineage>
        <taxon>Bacteria</taxon>
        <taxon>Bacillati</taxon>
        <taxon>Actinomycetota</taxon>
        <taxon>Actinomycetes</taxon>
        <taxon>Micrococcales</taxon>
        <taxon>Microbacteriaceae</taxon>
        <taxon>Microbacterium</taxon>
    </lineage>
</organism>
<reference evidence="2" key="1">
    <citation type="journal article" date="2014" name="Int. J. Syst. Evol. Microbiol.">
        <title>Complete genome sequence of Corynebacterium casei LMG S-19264T (=DSM 44701T), isolated from a smear-ripened cheese.</title>
        <authorList>
            <consortium name="US DOE Joint Genome Institute (JGI-PGF)"/>
            <person name="Walter F."/>
            <person name="Albersmeier A."/>
            <person name="Kalinowski J."/>
            <person name="Ruckert C."/>
        </authorList>
    </citation>
    <scope>NUCLEOTIDE SEQUENCE</scope>
    <source>
        <strain evidence="2">VKM Ac-1958</strain>
    </source>
</reference>
<dbReference type="InterPro" id="IPR018392">
    <property type="entry name" value="LysM"/>
</dbReference>
<dbReference type="RefSeq" id="WP_204939635.1">
    <property type="nucleotide sequence ID" value="NZ_BAAAUM010000001.1"/>
</dbReference>
<reference evidence="2" key="2">
    <citation type="submission" date="2023-01" db="EMBL/GenBank/DDBJ databases">
        <authorList>
            <person name="Sun Q."/>
            <person name="Evtushenko L."/>
        </authorList>
    </citation>
    <scope>NUCLEOTIDE SEQUENCE</scope>
    <source>
        <strain evidence="2">VKM Ac-1958</strain>
    </source>
</reference>
<protein>
    <recommendedName>
        <fullName evidence="1">LysM domain-containing protein</fullName>
    </recommendedName>
</protein>
<feature type="domain" description="LysM" evidence="1">
    <location>
        <begin position="61"/>
        <end position="110"/>
    </location>
</feature>
<dbReference type="CDD" id="cd00118">
    <property type="entry name" value="LysM"/>
    <property type="match status" value="1"/>
</dbReference>
<evidence type="ECO:0000259" key="1">
    <source>
        <dbReference type="PROSITE" id="PS51782"/>
    </source>
</evidence>
<gene>
    <name evidence="2" type="ORF">GCM10017596_17640</name>
</gene>
<proteinExistence type="predicted"/>
<comment type="caution">
    <text evidence="2">The sequence shown here is derived from an EMBL/GenBank/DDBJ whole genome shotgun (WGS) entry which is preliminary data.</text>
</comment>
<dbReference type="SMART" id="SM00257">
    <property type="entry name" value="LysM"/>
    <property type="match status" value="1"/>
</dbReference>
<dbReference type="EMBL" id="BSET01000001">
    <property type="protein sequence ID" value="GLK02049.1"/>
    <property type="molecule type" value="Genomic_DNA"/>
</dbReference>
<dbReference type="InterPro" id="IPR036779">
    <property type="entry name" value="LysM_dom_sf"/>
</dbReference>
<dbReference type="Pfam" id="PF01476">
    <property type="entry name" value="LysM"/>
    <property type="match status" value="1"/>
</dbReference>
<sequence length="116" mass="11867">MTTMTLTPATPVQTRLRITARGRRVLAALIALPIAIGIAAAALSGGSATASAEANGGVSFETVTVVPGDTLWSIATTIAPEADPRDVIDEIRRLNLLQSGALSVGQELALPAAYTK</sequence>
<dbReference type="Gene3D" id="3.10.350.10">
    <property type="entry name" value="LysM domain"/>
    <property type="match status" value="1"/>
</dbReference>